<comment type="caution">
    <text evidence="3">The sequence shown here is derived from an EMBL/GenBank/DDBJ whole genome shotgun (WGS) entry which is preliminary data.</text>
</comment>
<evidence type="ECO:0000313" key="3">
    <source>
        <dbReference type="EMBL" id="GAL93606.1"/>
    </source>
</evidence>
<dbReference type="NCBIfam" id="NF033541">
    <property type="entry name" value="transpos_ISH3"/>
    <property type="match status" value="1"/>
</dbReference>
<feature type="domain" description="Transposase IS4-like" evidence="2">
    <location>
        <begin position="106"/>
        <end position="310"/>
    </location>
</feature>
<accession>A0A0A1VWF1</accession>
<dbReference type="PANTHER" id="PTHR33252">
    <property type="entry name" value="THIRD ORF IN TRANSPOSON ISC1160"/>
    <property type="match status" value="1"/>
</dbReference>
<dbReference type="Pfam" id="PF01609">
    <property type="entry name" value="DDE_Tnp_1"/>
    <property type="match status" value="1"/>
</dbReference>
<dbReference type="GO" id="GO:0006313">
    <property type="term" value="P:DNA transposition"/>
    <property type="evidence" value="ECO:0007669"/>
    <property type="project" value="InterPro"/>
</dbReference>
<evidence type="ECO:0000256" key="1">
    <source>
        <dbReference type="SAM" id="Phobius"/>
    </source>
</evidence>
<dbReference type="InterPro" id="IPR002559">
    <property type="entry name" value="Transposase_11"/>
</dbReference>
<name>A0A0A1VWF1_MICAE</name>
<dbReference type="PANTHER" id="PTHR33252:SF2">
    <property type="entry name" value="TRANSPOSASE IS4-LIKE DOMAIN-CONTAINING PROTEIN"/>
    <property type="match status" value="1"/>
</dbReference>
<dbReference type="GO" id="GO:0003677">
    <property type="term" value="F:DNA binding"/>
    <property type="evidence" value="ECO:0007669"/>
    <property type="project" value="InterPro"/>
</dbReference>
<protein>
    <recommendedName>
        <fullName evidence="2">Transposase IS4-like domain-containing protein</fullName>
    </recommendedName>
</protein>
<dbReference type="EMBL" id="BBPA01000041">
    <property type="protein sequence ID" value="GAL93606.1"/>
    <property type="molecule type" value="Genomic_DNA"/>
</dbReference>
<organism evidence="3 4">
    <name type="scientific">Microcystis aeruginosa NIES-44</name>
    <dbReference type="NCBI Taxonomy" id="449439"/>
    <lineage>
        <taxon>Bacteria</taxon>
        <taxon>Bacillati</taxon>
        <taxon>Cyanobacteriota</taxon>
        <taxon>Cyanophyceae</taxon>
        <taxon>Oscillatoriophycideae</taxon>
        <taxon>Chroococcales</taxon>
        <taxon>Microcystaceae</taxon>
        <taxon>Microcystis</taxon>
    </lineage>
</organism>
<evidence type="ECO:0000313" key="4">
    <source>
        <dbReference type="Proteomes" id="UP000030321"/>
    </source>
</evidence>
<keyword evidence="1" id="KW-0472">Membrane</keyword>
<dbReference type="Proteomes" id="UP000030321">
    <property type="component" value="Unassembled WGS sequence"/>
</dbReference>
<keyword evidence="1" id="KW-1133">Transmembrane helix</keyword>
<proteinExistence type="predicted"/>
<reference evidence="4" key="1">
    <citation type="journal article" date="2015" name="Genome">
        <title>Whole Genome Sequence of the Non-Microcystin-Producing Microcystis aeruginosa Strain NIES-44.</title>
        <authorList>
            <person name="Okano K."/>
            <person name="Miyata N."/>
            <person name="Ozaki Y."/>
        </authorList>
    </citation>
    <scope>NUCLEOTIDE SEQUENCE [LARGE SCALE GENOMIC DNA]</scope>
    <source>
        <strain evidence="4">NIES-44</strain>
    </source>
</reference>
<dbReference type="RefSeq" id="WP_202964154.1">
    <property type="nucleotide sequence ID" value="NZ_BBPA01000041.1"/>
</dbReference>
<evidence type="ECO:0000259" key="2">
    <source>
        <dbReference type="Pfam" id="PF01609"/>
    </source>
</evidence>
<dbReference type="AlphaFoldDB" id="A0A0A1VWF1"/>
<sequence>MINENCQFLLTKSETLPTTIDCLIQHIPLETQGGFTASDLYQILVRAASNCDSIENTAKMLKNSSCGRNIRHHLDKINDFDTLESQVNLALQSQVLPRIKKRKLKLAIDLNLIPYYGEPSDSEKPYIYRSQAKQGTCSFYAYATLYLIKKGKRLTLAIRGIRNTDTTVAIITYLLALGSLLKIDFKTLYLDRGFFSIAVIRWLQALKIPFIMPAIIRGKTGGIKQFIQGNKSYQTTYTMGQDQNNCVTFDLWIVCKYKKGKRNQHGIEYFAYVVYLPSIKLDYIHTAYRQRFGIETSYRIKNICRLKTTNKKPVIRLLFIGISFLLVNIWVNLLWRKVCFPRRGGRLIYRELFTFQQMLSFLRQAVDKIYQVVDTIYLPSG</sequence>
<gene>
    <name evidence="3" type="ORF">N44_02461</name>
</gene>
<feature type="transmembrane region" description="Helical" evidence="1">
    <location>
        <begin position="314"/>
        <end position="335"/>
    </location>
</feature>
<dbReference type="GO" id="GO:0004803">
    <property type="term" value="F:transposase activity"/>
    <property type="evidence" value="ECO:0007669"/>
    <property type="project" value="InterPro"/>
</dbReference>
<keyword evidence="1" id="KW-0812">Transmembrane</keyword>